<proteinExistence type="predicted"/>
<protein>
    <recommendedName>
        <fullName evidence="2">Lipoprotein</fullName>
    </recommendedName>
</protein>
<evidence type="ECO:0000313" key="1">
    <source>
        <dbReference type="EMBL" id="CAG7581152.1"/>
    </source>
</evidence>
<evidence type="ECO:0008006" key="2">
    <source>
        <dbReference type="Google" id="ProtNLM"/>
    </source>
</evidence>
<sequence>MRNLIKLLTITLVSFVLIGCNTVKTTMFQTYEWKAEKNDYWTDGNTYEKKIKFHLSSEEVSFKLDQKYTMKVISVSESEDENGDVVIYDCIMDGQPFRVVHYVDMNTILMYEQMMDEGRFETFVIFGN</sequence>
<dbReference type="EMBL" id="OU342829">
    <property type="protein sequence ID" value="CAG7581152.1"/>
    <property type="molecule type" value="Genomic_DNA"/>
</dbReference>
<organism evidence="1">
    <name type="scientific">uncultured marine phage</name>
    <dbReference type="NCBI Taxonomy" id="707152"/>
    <lineage>
        <taxon>Viruses</taxon>
        <taxon>environmental samples</taxon>
    </lineage>
</organism>
<dbReference type="PROSITE" id="PS51257">
    <property type="entry name" value="PROKAR_LIPOPROTEIN"/>
    <property type="match status" value="1"/>
</dbReference>
<accession>A0A8D9CEM7</accession>
<gene>
    <name evidence="1" type="ORF">SLAVMIC_00700</name>
</gene>
<name>A0A8D9CEM7_9VIRU</name>
<reference evidence="1" key="1">
    <citation type="submission" date="2021-06" db="EMBL/GenBank/DDBJ databases">
        <authorList>
            <person name="Gannon L."/>
            <person name="Redgwell R T."/>
            <person name="Michniewski S."/>
            <person name="Harrison D C."/>
            <person name="Millard A."/>
        </authorList>
    </citation>
    <scope>NUCLEOTIDE SEQUENCE</scope>
</reference>